<dbReference type="PROSITE" id="PS51000">
    <property type="entry name" value="HTH_DEOR_2"/>
    <property type="match status" value="1"/>
</dbReference>
<accession>A0A7X9LD89</accession>
<dbReference type="SUPFAM" id="SSF100950">
    <property type="entry name" value="NagB/RpiA/CoA transferase-like"/>
    <property type="match status" value="1"/>
</dbReference>
<dbReference type="RefSeq" id="WP_193523460.1">
    <property type="nucleotide sequence ID" value="NZ_JABASA010000009.1"/>
</dbReference>
<evidence type="ECO:0000256" key="1">
    <source>
        <dbReference type="ARBA" id="ARBA00021390"/>
    </source>
</evidence>
<dbReference type="PROSITE" id="PS00894">
    <property type="entry name" value="HTH_DEOR_1"/>
    <property type="match status" value="1"/>
</dbReference>
<dbReference type="InterPro" id="IPR050313">
    <property type="entry name" value="Carb_Metab_HTH_regulators"/>
</dbReference>
<dbReference type="SMART" id="SM00420">
    <property type="entry name" value="HTH_DEOR"/>
    <property type="match status" value="1"/>
</dbReference>
<dbReference type="PRINTS" id="PR00037">
    <property type="entry name" value="HTHLACR"/>
</dbReference>
<evidence type="ECO:0000313" key="9">
    <source>
        <dbReference type="Proteomes" id="UP000532121"/>
    </source>
</evidence>
<dbReference type="InterPro" id="IPR018356">
    <property type="entry name" value="Tscrpt_reg_HTH_DeoR_CS"/>
</dbReference>
<evidence type="ECO:0000313" key="8">
    <source>
        <dbReference type="EMBL" id="NMD49113.1"/>
    </source>
</evidence>
<sequence>MIKKERLNWILEQLKHQSIITVNDIIKELGVSDMTVRRDLAELEKEHQLIRVHGGAQSINLLNKPEKSNTEKQSEQVSEKKEIAAFTAQRVQDGETIFIGPGTTLEYFAQELLQRNLRIITNSLPVFDILKESPNIDLLLIGGEYRPVTGAFVGSLASSNIASLTFSKAFISANAVYQDSVATYSESEGTIQELALDKALEKYLLVDNQKFDSYDFFVFYKTSDFDYVVTDSKLSDDKQALYSQFTKILKADADKQPLI</sequence>
<proteinExistence type="predicted"/>
<protein>
    <recommendedName>
        <fullName evidence="1">Lactose phosphotransferase system repressor</fullName>
    </recommendedName>
</protein>
<keyword evidence="2" id="KW-0678">Repressor</keyword>
<keyword evidence="4" id="KW-0238">DNA-binding</keyword>
<dbReference type="GO" id="GO:0003677">
    <property type="term" value="F:DNA binding"/>
    <property type="evidence" value="ECO:0007669"/>
    <property type="project" value="UniProtKB-KW"/>
</dbReference>
<dbReference type="GO" id="GO:0003700">
    <property type="term" value="F:DNA-binding transcription factor activity"/>
    <property type="evidence" value="ECO:0007669"/>
    <property type="project" value="InterPro"/>
</dbReference>
<dbReference type="Gene3D" id="3.40.50.1360">
    <property type="match status" value="1"/>
</dbReference>
<dbReference type="Pfam" id="PF00455">
    <property type="entry name" value="DeoRC"/>
    <property type="match status" value="1"/>
</dbReference>
<dbReference type="PANTHER" id="PTHR30363">
    <property type="entry name" value="HTH-TYPE TRANSCRIPTIONAL REGULATOR SRLR-RELATED"/>
    <property type="match status" value="1"/>
</dbReference>
<dbReference type="Proteomes" id="UP000532121">
    <property type="component" value="Unassembled WGS sequence"/>
</dbReference>
<comment type="caution">
    <text evidence="8">The sequence shown here is derived from an EMBL/GenBank/DDBJ whole genome shotgun (WGS) entry which is preliminary data.</text>
</comment>
<dbReference type="InterPro" id="IPR036388">
    <property type="entry name" value="WH-like_DNA-bd_sf"/>
</dbReference>
<dbReference type="InterPro" id="IPR037171">
    <property type="entry name" value="NagB/RpiA_transferase-like"/>
</dbReference>
<evidence type="ECO:0000256" key="5">
    <source>
        <dbReference type="ARBA" id="ARBA00023163"/>
    </source>
</evidence>
<dbReference type="PANTHER" id="PTHR30363:SF4">
    <property type="entry name" value="GLYCEROL-3-PHOSPHATE REGULON REPRESSOR"/>
    <property type="match status" value="1"/>
</dbReference>
<dbReference type="Gene3D" id="1.10.10.10">
    <property type="entry name" value="Winged helix-like DNA-binding domain superfamily/Winged helix DNA-binding domain"/>
    <property type="match status" value="1"/>
</dbReference>
<gene>
    <name evidence="8" type="ORF">HHO37_05395</name>
</gene>
<name>A0A7X9LD89_STRRT</name>
<dbReference type="AlphaFoldDB" id="A0A7X9LD89"/>
<evidence type="ECO:0000256" key="4">
    <source>
        <dbReference type="ARBA" id="ARBA00023125"/>
    </source>
</evidence>
<dbReference type="InterPro" id="IPR001034">
    <property type="entry name" value="DeoR_HTH"/>
</dbReference>
<comment type="function">
    <text evidence="6">Repressor of the lactose catabolism operon. Galactose-6-phosphate is the inducer.</text>
</comment>
<keyword evidence="5" id="KW-0804">Transcription</keyword>
<dbReference type="Pfam" id="PF08220">
    <property type="entry name" value="HTH_DeoR"/>
    <property type="match status" value="1"/>
</dbReference>
<keyword evidence="3" id="KW-0805">Transcription regulation</keyword>
<evidence type="ECO:0000256" key="3">
    <source>
        <dbReference type="ARBA" id="ARBA00023015"/>
    </source>
</evidence>
<feature type="domain" description="HTH deoR-type" evidence="7">
    <location>
        <begin position="3"/>
        <end position="58"/>
    </location>
</feature>
<dbReference type="SMART" id="SM01134">
    <property type="entry name" value="DeoRC"/>
    <property type="match status" value="1"/>
</dbReference>
<dbReference type="SUPFAM" id="SSF46785">
    <property type="entry name" value="Winged helix' DNA-binding domain"/>
    <property type="match status" value="1"/>
</dbReference>
<evidence type="ECO:0000256" key="6">
    <source>
        <dbReference type="ARBA" id="ARBA00024937"/>
    </source>
</evidence>
<evidence type="ECO:0000259" key="7">
    <source>
        <dbReference type="PROSITE" id="PS51000"/>
    </source>
</evidence>
<dbReference type="InterPro" id="IPR014036">
    <property type="entry name" value="DeoR-like_C"/>
</dbReference>
<reference evidence="8 9" key="1">
    <citation type="submission" date="2020-04" db="EMBL/GenBank/DDBJ databases">
        <title>MicrobeNet Type strains.</title>
        <authorList>
            <person name="Nicholson A.C."/>
        </authorList>
    </citation>
    <scope>NUCLEOTIDE SEQUENCE [LARGE SCALE GENOMIC DNA]</scope>
    <source>
        <strain evidence="8 9">DSM 22768</strain>
    </source>
</reference>
<evidence type="ECO:0000256" key="2">
    <source>
        <dbReference type="ARBA" id="ARBA00022491"/>
    </source>
</evidence>
<dbReference type="EMBL" id="JABASA010000009">
    <property type="protein sequence ID" value="NMD49113.1"/>
    <property type="molecule type" value="Genomic_DNA"/>
</dbReference>
<dbReference type="InterPro" id="IPR036390">
    <property type="entry name" value="WH_DNA-bd_sf"/>
</dbReference>
<organism evidence="8 9">
    <name type="scientific">Streptococcus ratti</name>
    <dbReference type="NCBI Taxonomy" id="1341"/>
    <lineage>
        <taxon>Bacteria</taxon>
        <taxon>Bacillati</taxon>
        <taxon>Bacillota</taxon>
        <taxon>Bacilli</taxon>
        <taxon>Lactobacillales</taxon>
        <taxon>Streptococcaceae</taxon>
        <taxon>Streptococcus</taxon>
    </lineage>
</organism>